<evidence type="ECO:0000313" key="1">
    <source>
        <dbReference type="EMBL" id="TRB05844.1"/>
    </source>
</evidence>
<evidence type="ECO:0000313" key="2">
    <source>
        <dbReference type="Proteomes" id="UP000317023"/>
    </source>
</evidence>
<protein>
    <submittedName>
        <fullName evidence="1">Uncharacterized protein</fullName>
    </submittedName>
</protein>
<dbReference type="Proteomes" id="UP000317023">
    <property type="component" value="Unassembled WGS sequence"/>
</dbReference>
<dbReference type="EMBL" id="SGOE01000003">
    <property type="protein sequence ID" value="TRB05844.1"/>
    <property type="molecule type" value="Genomic_DNA"/>
</dbReference>
<comment type="caution">
    <text evidence="1">The sequence shown here is derived from an EMBL/GenBank/DDBJ whole genome shotgun (WGS) entry which is preliminary data.</text>
</comment>
<reference evidence="1 2" key="1">
    <citation type="journal article" date="2019" name="Appl. Microbiol. Biotechnol.">
        <title>Differential efficiency of wild type rhizogenic strains for rol gene transformation of plants.</title>
        <authorList>
            <person name="Desmet S."/>
            <person name="De Keyser E."/>
            <person name="Van Vaerenbergh J."/>
            <person name="Baeyen S."/>
            <person name="Van Huylenbroeck J."/>
            <person name="Geelen D."/>
            <person name="Dhooghe E."/>
        </authorList>
    </citation>
    <scope>NUCLEOTIDE SEQUENCE [LARGE SCALE GENOMIC DNA]</scope>
    <source>
        <strain evidence="1 2">MAFF210266</strain>
    </source>
</reference>
<accession>A0A546XYL7</accession>
<dbReference type="RefSeq" id="WP_142856772.1">
    <property type="nucleotide sequence ID" value="NZ_SGOE01000003.1"/>
</dbReference>
<sequence>MNTEELTTVFKMHTVGQATFTRRMAILMADWFNDTPKGITLKLETAKLIPEGSWDWFCANGGITVDHVRQVRDATRTLGGQR</sequence>
<dbReference type="AlphaFoldDB" id="A0A546XYL7"/>
<proteinExistence type="predicted"/>
<organism evidence="1 2">
    <name type="scientific">Agrobacterium tumefaciens</name>
    <dbReference type="NCBI Taxonomy" id="358"/>
    <lineage>
        <taxon>Bacteria</taxon>
        <taxon>Pseudomonadati</taxon>
        <taxon>Pseudomonadota</taxon>
        <taxon>Alphaproteobacteria</taxon>
        <taxon>Hyphomicrobiales</taxon>
        <taxon>Rhizobiaceae</taxon>
        <taxon>Rhizobium/Agrobacterium group</taxon>
        <taxon>Agrobacterium</taxon>
        <taxon>Agrobacterium tumefaciens complex</taxon>
    </lineage>
</organism>
<gene>
    <name evidence="1" type="ORF">EXN61_11460</name>
</gene>
<name>A0A546XYL7_AGRTU</name>